<dbReference type="Proteomes" id="UP001597116">
    <property type="component" value="Unassembled WGS sequence"/>
</dbReference>
<dbReference type="RefSeq" id="WP_265992204.1">
    <property type="nucleotide sequence ID" value="NZ_CP110973.1"/>
</dbReference>
<organism evidence="5 6">
    <name type="scientific">Larkinella insperata</name>
    <dbReference type="NCBI Taxonomy" id="332158"/>
    <lineage>
        <taxon>Bacteria</taxon>
        <taxon>Pseudomonadati</taxon>
        <taxon>Bacteroidota</taxon>
        <taxon>Cytophagia</taxon>
        <taxon>Cytophagales</taxon>
        <taxon>Spirosomataceae</taxon>
        <taxon>Larkinella</taxon>
    </lineage>
</organism>
<dbReference type="InterPro" id="IPR036129">
    <property type="entry name" value="Glycerate_kinase_sf"/>
</dbReference>
<keyword evidence="3 4" id="KW-0418">Kinase</keyword>
<dbReference type="Pfam" id="PF02595">
    <property type="entry name" value="Gly_kinase"/>
    <property type="match status" value="1"/>
</dbReference>
<evidence type="ECO:0000256" key="1">
    <source>
        <dbReference type="ARBA" id="ARBA00006284"/>
    </source>
</evidence>
<dbReference type="NCBIfam" id="TIGR00045">
    <property type="entry name" value="glycerate kinase"/>
    <property type="match status" value="1"/>
</dbReference>
<keyword evidence="2 4" id="KW-0808">Transferase</keyword>
<name>A0ABW3QIM0_9BACT</name>
<keyword evidence="6" id="KW-1185">Reference proteome</keyword>
<dbReference type="SUPFAM" id="SSF110738">
    <property type="entry name" value="Glycerate kinase I"/>
    <property type="match status" value="1"/>
</dbReference>
<reference evidence="6" key="1">
    <citation type="journal article" date="2019" name="Int. J. Syst. Evol. Microbiol.">
        <title>The Global Catalogue of Microorganisms (GCM) 10K type strain sequencing project: providing services to taxonomists for standard genome sequencing and annotation.</title>
        <authorList>
            <consortium name="The Broad Institute Genomics Platform"/>
            <consortium name="The Broad Institute Genome Sequencing Center for Infectious Disease"/>
            <person name="Wu L."/>
            <person name="Ma J."/>
        </authorList>
    </citation>
    <scope>NUCLEOTIDE SEQUENCE [LARGE SCALE GENOMIC DNA]</scope>
    <source>
        <strain evidence="6">CCUG 55608</strain>
    </source>
</reference>
<evidence type="ECO:0000313" key="6">
    <source>
        <dbReference type="Proteomes" id="UP001597116"/>
    </source>
</evidence>
<dbReference type="InterPro" id="IPR004381">
    <property type="entry name" value="Glycerate_kinase"/>
</dbReference>
<evidence type="ECO:0000313" key="5">
    <source>
        <dbReference type="EMBL" id="MFD1141719.1"/>
    </source>
</evidence>
<evidence type="ECO:0000256" key="4">
    <source>
        <dbReference type="PIRNR" id="PIRNR006078"/>
    </source>
</evidence>
<evidence type="ECO:0000256" key="2">
    <source>
        <dbReference type="ARBA" id="ARBA00022679"/>
    </source>
</evidence>
<dbReference type="Gene3D" id="3.90.1510.10">
    <property type="entry name" value="Glycerate kinase, domain 2"/>
    <property type="match status" value="1"/>
</dbReference>
<dbReference type="PANTHER" id="PTHR21599">
    <property type="entry name" value="GLYCERATE KINASE"/>
    <property type="match status" value="1"/>
</dbReference>
<protein>
    <submittedName>
        <fullName evidence="5">Glycerate kinase</fullName>
    </submittedName>
</protein>
<dbReference type="Gene3D" id="3.40.50.10350">
    <property type="entry name" value="Glycerate kinase, domain 1"/>
    <property type="match status" value="1"/>
</dbReference>
<dbReference type="PANTHER" id="PTHR21599:SF0">
    <property type="entry name" value="GLYCERATE KINASE"/>
    <property type="match status" value="1"/>
</dbReference>
<comment type="similarity">
    <text evidence="1 4">Belongs to the glycerate kinase type-1 family.</text>
</comment>
<evidence type="ECO:0000256" key="3">
    <source>
        <dbReference type="ARBA" id="ARBA00022777"/>
    </source>
</evidence>
<dbReference type="GO" id="GO:0016301">
    <property type="term" value="F:kinase activity"/>
    <property type="evidence" value="ECO:0007669"/>
    <property type="project" value="UniProtKB-KW"/>
</dbReference>
<accession>A0ABW3QIM0</accession>
<dbReference type="PIRSF" id="PIRSF006078">
    <property type="entry name" value="GlxK"/>
    <property type="match status" value="1"/>
</dbReference>
<proteinExistence type="inferred from homology"/>
<sequence length="377" mass="39391">MKILLAPDKFKGSLTARQVCDAMTEGIRLATPEARIIALPMADGGEGTAEVLTLATAGAWLPVPVLDPLGRLIEAFYGISSDQRTAFIEMSQASGLRLLQPQEYNPLQTHTFGTGQLILHALQQGVSHLILGIGGSATNDGGTGMAAALGWRFLDNQGEPLRPCGGNLTQISRILPPAQPLRLTVEVACDVTNPLIGPNGAAAIYGPQKGASAEEITILDKGLRHLAGLIYDQFGIALAEVPGAGAAGGLGAGALFFLNATLKEGVKLVMEQTHFADHLPDTDLVLTGEGKFDHQTLQGKLISGIAGQAHQAGVPVIALCGTLEAHPEAIAALGLTAAFSVLTHPQSLDEALSSAYQAVRQTTFNLIRLFYSSSERA</sequence>
<gene>
    <name evidence="5" type="ORF">ACFQ4C_11400</name>
</gene>
<comment type="caution">
    <text evidence="5">The sequence shown here is derived from an EMBL/GenBank/DDBJ whole genome shotgun (WGS) entry which is preliminary data.</text>
</comment>
<dbReference type="EMBL" id="JBHTLP010000008">
    <property type="protein sequence ID" value="MFD1141719.1"/>
    <property type="molecule type" value="Genomic_DNA"/>
</dbReference>
<dbReference type="InterPro" id="IPR018197">
    <property type="entry name" value="Glycerate_kinase_RE-like"/>
</dbReference>
<dbReference type="InterPro" id="IPR018193">
    <property type="entry name" value="Glyc_kinase_flavodox-like_fold"/>
</dbReference>